<reference evidence="5" key="1">
    <citation type="journal article" date="2019" name="Curr. Biol.">
        <title>Genome Sequence of Striga asiatica Provides Insight into the Evolution of Plant Parasitism.</title>
        <authorList>
            <person name="Yoshida S."/>
            <person name="Kim S."/>
            <person name="Wafula E.K."/>
            <person name="Tanskanen J."/>
            <person name="Kim Y.M."/>
            <person name="Honaas L."/>
            <person name="Yang Z."/>
            <person name="Spallek T."/>
            <person name="Conn C.E."/>
            <person name="Ichihashi Y."/>
            <person name="Cheong K."/>
            <person name="Cui S."/>
            <person name="Der J.P."/>
            <person name="Gundlach H."/>
            <person name="Jiao Y."/>
            <person name="Hori C."/>
            <person name="Ishida J.K."/>
            <person name="Kasahara H."/>
            <person name="Kiba T."/>
            <person name="Kim M.S."/>
            <person name="Koo N."/>
            <person name="Laohavisit A."/>
            <person name="Lee Y.H."/>
            <person name="Lumba S."/>
            <person name="McCourt P."/>
            <person name="Mortimer J.C."/>
            <person name="Mutuku J.M."/>
            <person name="Nomura T."/>
            <person name="Sasaki-Sekimoto Y."/>
            <person name="Seto Y."/>
            <person name="Wang Y."/>
            <person name="Wakatake T."/>
            <person name="Sakakibara H."/>
            <person name="Demura T."/>
            <person name="Yamaguchi S."/>
            <person name="Yoneyama K."/>
            <person name="Manabe R.I."/>
            <person name="Nelson D.C."/>
            <person name="Schulman A.H."/>
            <person name="Timko M.P."/>
            <person name="dePamphilis C.W."/>
            <person name="Choi D."/>
            <person name="Shirasu K."/>
        </authorList>
    </citation>
    <scope>NUCLEOTIDE SEQUENCE [LARGE SCALE GENOMIC DNA]</scope>
    <source>
        <strain evidence="5">cv. UVA1</strain>
    </source>
</reference>
<proteinExistence type="predicted"/>
<keyword evidence="2" id="KW-0129">CBS domain</keyword>
<evidence type="ECO:0000256" key="1">
    <source>
        <dbReference type="ARBA" id="ARBA00022737"/>
    </source>
</evidence>
<dbReference type="PANTHER" id="PTHR22777:SF17">
    <property type="entry name" value="UPF0053 PROTEIN SLL0260"/>
    <property type="match status" value="1"/>
</dbReference>
<keyword evidence="1" id="KW-0677">Repeat</keyword>
<dbReference type="Proteomes" id="UP000325081">
    <property type="component" value="Unassembled WGS sequence"/>
</dbReference>
<comment type="caution">
    <text evidence="4">The sequence shown here is derived from an EMBL/GenBank/DDBJ whole genome shotgun (WGS) entry which is preliminary data.</text>
</comment>
<dbReference type="GO" id="GO:0050660">
    <property type="term" value="F:flavin adenine dinucleotide binding"/>
    <property type="evidence" value="ECO:0007669"/>
    <property type="project" value="InterPro"/>
</dbReference>
<dbReference type="SMART" id="SM01091">
    <property type="entry name" value="CorC_HlyC"/>
    <property type="match status" value="1"/>
</dbReference>
<protein>
    <submittedName>
        <fullName evidence="4">CBS domain and transporter associated domain-containing protein</fullName>
    </submittedName>
</protein>
<sequence length="181" mass="20336">MCQEEILKKKTGYVVMRAEGIFDVDANTSIDQLSEDINIKMPEGHQYEIVSSFVCEAFGYIPRTGETIKAVLERACQEDHGDYNGAESNRLDENEKTHIFKLEILAGNARKVSAVRFERINNEEAASGAKDVTLLVTKIRILKSGSDDELARTEFDEDQVHEVANDYVSIQEDSNKDQSSN</sequence>
<accession>A0A5A7QS60</accession>
<dbReference type="Pfam" id="PF03471">
    <property type="entry name" value="CorC_HlyC"/>
    <property type="match status" value="1"/>
</dbReference>
<evidence type="ECO:0000313" key="5">
    <source>
        <dbReference type="Proteomes" id="UP000325081"/>
    </source>
</evidence>
<keyword evidence="5" id="KW-1185">Reference proteome</keyword>
<organism evidence="4 5">
    <name type="scientific">Striga asiatica</name>
    <name type="common">Asiatic witchweed</name>
    <name type="synonym">Buchnera asiatica</name>
    <dbReference type="NCBI Taxonomy" id="4170"/>
    <lineage>
        <taxon>Eukaryota</taxon>
        <taxon>Viridiplantae</taxon>
        <taxon>Streptophyta</taxon>
        <taxon>Embryophyta</taxon>
        <taxon>Tracheophyta</taxon>
        <taxon>Spermatophyta</taxon>
        <taxon>Magnoliopsida</taxon>
        <taxon>eudicotyledons</taxon>
        <taxon>Gunneridae</taxon>
        <taxon>Pentapetalae</taxon>
        <taxon>asterids</taxon>
        <taxon>lamiids</taxon>
        <taxon>Lamiales</taxon>
        <taxon>Orobanchaceae</taxon>
        <taxon>Buchnereae</taxon>
        <taxon>Striga</taxon>
    </lineage>
</organism>
<dbReference type="PANTHER" id="PTHR22777">
    <property type="entry name" value="HEMOLYSIN-RELATED"/>
    <property type="match status" value="1"/>
</dbReference>
<name>A0A5A7QS60_STRAF</name>
<evidence type="ECO:0000259" key="3">
    <source>
        <dbReference type="SMART" id="SM01091"/>
    </source>
</evidence>
<dbReference type="InterPro" id="IPR016169">
    <property type="entry name" value="FAD-bd_PCMH_sub2"/>
</dbReference>
<feature type="domain" description="Transporter-associated" evidence="3">
    <location>
        <begin position="15"/>
        <end position="121"/>
    </location>
</feature>
<dbReference type="AlphaFoldDB" id="A0A5A7QS60"/>
<dbReference type="InterPro" id="IPR005170">
    <property type="entry name" value="Transptr-assoc_dom"/>
</dbReference>
<dbReference type="OrthoDB" id="5353557at2759"/>
<evidence type="ECO:0000256" key="2">
    <source>
        <dbReference type="ARBA" id="ARBA00023122"/>
    </source>
</evidence>
<dbReference type="EMBL" id="BKCP01007804">
    <property type="protein sequence ID" value="GER47267.1"/>
    <property type="molecule type" value="Genomic_DNA"/>
</dbReference>
<dbReference type="SUPFAM" id="SSF56176">
    <property type="entry name" value="FAD-binding/transporter-associated domain-like"/>
    <property type="match status" value="1"/>
</dbReference>
<gene>
    <name evidence="4" type="ORF">STAS_24354</name>
</gene>
<dbReference type="InterPro" id="IPR036318">
    <property type="entry name" value="FAD-bd_PCMH-like_sf"/>
</dbReference>
<dbReference type="Gene3D" id="3.30.465.10">
    <property type="match status" value="1"/>
</dbReference>
<evidence type="ECO:0000313" key="4">
    <source>
        <dbReference type="EMBL" id="GER47267.1"/>
    </source>
</evidence>